<dbReference type="PANTHER" id="PTHR38039">
    <property type="entry name" value="TOXIN YOEB"/>
    <property type="match status" value="1"/>
</dbReference>
<dbReference type="InterPro" id="IPR009614">
    <property type="entry name" value="YoeB_toxin"/>
</dbReference>
<evidence type="ECO:0000313" key="9">
    <source>
        <dbReference type="Proteomes" id="UP000604765"/>
    </source>
</evidence>
<dbReference type="Gene3D" id="3.30.2310.20">
    <property type="entry name" value="RelE-like"/>
    <property type="match status" value="1"/>
</dbReference>
<evidence type="ECO:0000256" key="3">
    <source>
        <dbReference type="ARBA" id="ARBA00022722"/>
    </source>
</evidence>
<protein>
    <recommendedName>
        <fullName evidence="7">Endoribonuclease YoeB</fullName>
    </recommendedName>
    <alternativeName>
        <fullName evidence="6">Putative mRNA interferase YoeB</fullName>
    </alternativeName>
</protein>
<accession>A0ABQ3W0A4</accession>
<comment type="caution">
    <text evidence="8">The sequence shown here is derived from an EMBL/GenBank/DDBJ whole genome shotgun (WGS) entry which is preliminary data.</text>
</comment>
<evidence type="ECO:0000256" key="7">
    <source>
        <dbReference type="ARBA" id="ARBA00050056"/>
    </source>
</evidence>
<evidence type="ECO:0000256" key="2">
    <source>
        <dbReference type="ARBA" id="ARBA00022649"/>
    </source>
</evidence>
<keyword evidence="3" id="KW-0540">Nuclease</keyword>
<keyword evidence="5" id="KW-0378">Hydrolase</keyword>
<dbReference type="Proteomes" id="UP000604765">
    <property type="component" value="Unassembled WGS sequence"/>
</dbReference>
<name>A0ABQ3W0A4_9LACO</name>
<evidence type="ECO:0000256" key="4">
    <source>
        <dbReference type="ARBA" id="ARBA00022759"/>
    </source>
</evidence>
<reference evidence="8 9" key="1">
    <citation type="journal article" date="2021" name="Int. J. Syst. Evol. Microbiol.">
        <title>Lentilactobacillus fungorum sp. nov., isolated from spent mushroom substrates.</title>
        <authorList>
            <person name="Tohno M."/>
            <person name="Tanizawa Y."/>
            <person name="Kojima Y."/>
            <person name="Sakamoto M."/>
            <person name="Ohkuma M."/>
            <person name="Kobayashi H."/>
        </authorList>
    </citation>
    <scope>NUCLEOTIDE SEQUENCE [LARGE SCALE GENOMIC DNA]</scope>
    <source>
        <strain evidence="8 9">YK48G</strain>
    </source>
</reference>
<dbReference type="SUPFAM" id="SSF143011">
    <property type="entry name" value="RelE-like"/>
    <property type="match status" value="1"/>
</dbReference>
<dbReference type="RefSeq" id="WP_203630161.1">
    <property type="nucleotide sequence ID" value="NZ_BNJR01000014.1"/>
</dbReference>
<evidence type="ECO:0000256" key="1">
    <source>
        <dbReference type="ARBA" id="ARBA00008172"/>
    </source>
</evidence>
<organism evidence="8 9">
    <name type="scientific">Lentilactobacillus fungorum</name>
    <dbReference type="NCBI Taxonomy" id="2201250"/>
    <lineage>
        <taxon>Bacteria</taxon>
        <taxon>Bacillati</taxon>
        <taxon>Bacillota</taxon>
        <taxon>Bacilli</taxon>
        <taxon>Lactobacillales</taxon>
        <taxon>Lactobacillaceae</taxon>
        <taxon>Lentilactobacillus</taxon>
    </lineage>
</organism>
<dbReference type="InterPro" id="IPR035093">
    <property type="entry name" value="RelE/ParE_toxin_dom_sf"/>
</dbReference>
<dbReference type="NCBIfam" id="TIGR02116">
    <property type="entry name" value="toxin_Txe_YoeB"/>
    <property type="match status" value="1"/>
</dbReference>
<dbReference type="Pfam" id="PF06769">
    <property type="entry name" value="YoeB_toxin"/>
    <property type="match status" value="1"/>
</dbReference>
<evidence type="ECO:0000256" key="6">
    <source>
        <dbReference type="ARBA" id="ARBA00030388"/>
    </source>
</evidence>
<evidence type="ECO:0000313" key="8">
    <source>
        <dbReference type="EMBL" id="GHP14136.1"/>
    </source>
</evidence>
<sequence>MSYRIKINSSAKADLKKINRSHLKDSFLEIISALKSDPYQPTQSFEKLQPYHNGFYSRRINEQHRVIYKVDGVNHVVKIFAAWTHYDAH</sequence>
<dbReference type="EMBL" id="BNJR01000014">
    <property type="protein sequence ID" value="GHP14136.1"/>
    <property type="molecule type" value="Genomic_DNA"/>
</dbReference>
<comment type="similarity">
    <text evidence="1">Belongs to the YoeB family.</text>
</comment>
<keyword evidence="2" id="KW-1277">Toxin-antitoxin system</keyword>
<keyword evidence="4" id="KW-0255">Endonuclease</keyword>
<evidence type="ECO:0000256" key="5">
    <source>
        <dbReference type="ARBA" id="ARBA00022801"/>
    </source>
</evidence>
<keyword evidence="9" id="KW-1185">Reference proteome</keyword>
<dbReference type="PANTHER" id="PTHR38039:SF1">
    <property type="entry name" value="TOXIN YOEB"/>
    <property type="match status" value="1"/>
</dbReference>
<proteinExistence type="inferred from homology"/>
<gene>
    <name evidence="8" type="ORF">YK48G_15610</name>
</gene>